<comment type="caution">
    <text evidence="1">The sequence shown here is derived from an EMBL/GenBank/DDBJ whole genome shotgun (WGS) entry which is preliminary data.</text>
</comment>
<gene>
    <name evidence="1" type="ORF">FOXB_12235</name>
</gene>
<evidence type="ECO:0000313" key="1">
    <source>
        <dbReference type="EMBL" id="EGU77275.1"/>
    </source>
</evidence>
<dbReference type="AlphaFoldDB" id="F9G0Q3"/>
<proteinExistence type="predicted"/>
<organism evidence="1">
    <name type="scientific">Fusarium oxysporum (strain Fo5176)</name>
    <name type="common">Fusarium vascular wilt</name>
    <dbReference type="NCBI Taxonomy" id="660025"/>
    <lineage>
        <taxon>Eukaryota</taxon>
        <taxon>Fungi</taxon>
        <taxon>Dikarya</taxon>
        <taxon>Ascomycota</taxon>
        <taxon>Pezizomycotina</taxon>
        <taxon>Sordariomycetes</taxon>
        <taxon>Hypocreomycetidae</taxon>
        <taxon>Hypocreales</taxon>
        <taxon>Nectriaceae</taxon>
        <taxon>Fusarium</taxon>
        <taxon>Fusarium oxysporum species complex</taxon>
    </lineage>
</organism>
<accession>F9G0Q3</accession>
<protein>
    <submittedName>
        <fullName evidence="1">Uncharacterized protein</fullName>
    </submittedName>
</protein>
<sequence>MLDNHSVNLTLNSLSLVLDSKGQANRGTGLEESHGVVAGKKGKQHTFHGFDDSEVANIITSSETPLEHLSNVTRQKLNLI</sequence>
<dbReference type="EMBL" id="AFQF01003011">
    <property type="protein sequence ID" value="EGU77275.1"/>
    <property type="molecule type" value="Genomic_DNA"/>
</dbReference>
<name>F9G0Q3_FUSOF</name>
<reference evidence="1" key="1">
    <citation type="journal article" date="2012" name="Mol. Plant Microbe Interact.">
        <title>A highly conserved effector in Fusarium oxysporum is required for full virulence on Arabidopsis.</title>
        <authorList>
            <person name="Thatcher L.F."/>
            <person name="Gardiner D.M."/>
            <person name="Kazan K."/>
            <person name="Manners J."/>
        </authorList>
    </citation>
    <scope>NUCLEOTIDE SEQUENCE [LARGE SCALE GENOMIC DNA]</scope>
    <source>
        <strain evidence="1">Fo5176</strain>
    </source>
</reference>